<dbReference type="EC" id="2.3.1.85" evidence="1"/>
<dbReference type="STRING" id="121224.E0VC74"/>
<evidence type="ECO:0000256" key="5">
    <source>
        <dbReference type="ARBA" id="ARBA00022801"/>
    </source>
</evidence>
<dbReference type="Gene3D" id="3.40.47.10">
    <property type="match status" value="1"/>
</dbReference>
<dbReference type="InParanoid" id="E0VC74"/>
<dbReference type="InterPro" id="IPR016035">
    <property type="entry name" value="Acyl_Trfase/lysoPLipase"/>
</dbReference>
<dbReference type="GO" id="GO:0016829">
    <property type="term" value="F:lyase activity"/>
    <property type="evidence" value="ECO:0007669"/>
    <property type="project" value="UniProtKB-KW"/>
</dbReference>
<dbReference type="SUPFAM" id="SSF55048">
    <property type="entry name" value="Probable ACP-binding domain of malonyl-CoA ACP transacylase"/>
    <property type="match status" value="1"/>
</dbReference>
<dbReference type="GO" id="GO:0016787">
    <property type="term" value="F:hydrolase activity"/>
    <property type="evidence" value="ECO:0007669"/>
    <property type="project" value="UniProtKB-KW"/>
</dbReference>
<dbReference type="GO" id="GO:0004312">
    <property type="term" value="F:fatty acid synthase activity"/>
    <property type="evidence" value="ECO:0007669"/>
    <property type="project" value="UniProtKB-EC"/>
</dbReference>
<proteinExistence type="predicted"/>
<dbReference type="InterPro" id="IPR001227">
    <property type="entry name" value="Ac_transferase_dom_sf"/>
</dbReference>
<sequence length="2175" mass="245450">MEFQDDEIVISGIGGRFPEADNFVELSEKLLSGQDLVTKDPRKLTKGYFEDLPERNGRFKINSALFDYTYFGISKIVASAMDNMICQLLQRTLEAVIDAGINPSDLRGTDTSVFTGTCHSDSDLEWSSNVKVGYGIMGRNRCMNSNRISYWLDLNGTSYSTDCGWANGLSNIWQGFNAIKSGKCDTAIVGACNLQSLALPTMQIKDMGLLSLDGLTRCFDDSANGGTRSSAVVVLVLQRASIAKRIYATVGHVLSTTIANKKDVICKPTQQDWEALFNEFYEASKINVDDIYYVEAHGSGMKVHDASELNALSNFFCRNRKTPLLVGCVKSNMGHSESAASLCGVAKAIIAFEKEIIPQNLHYEKPNSLCPALAKGTLKVVDKNTPLPPNAWIAINCHSFNGTYGHIVLKPNLKKRIIKDDKIPRLVLLADRTIDSMGDLFEKVESVPYNPEYIALLHEINSKKVERYLGRGYTILPVPENPVRESQAFNEEKRPIWFVFAGMGSQWPGMGKRLMDLPLFRESIERSHKILQSKGLDLIKIITENDPNVFDNVLHSFVGIAAIQIALIDVLKVLNIIPDGLIGHSVGELGCSLADGCFTSEQMILAAYYRGVVSREADLIRGSMAAIGKGYKDIKDELPEDIDVACHNSADNCTISGPEESIEKFVSELKKKEILAKAVNVSHIAYHSRYIKPAAPKLLEYLKKVVPNPKLRSSKWISTSNPEDKWDTDTAKYCSAEYHTNNLLSCVMFEEGSKHIPKNAICIEIAPHGLLQGILKRSLGEEVTNIPLTSRASSDPLIFLLQALGKMYMAGIDISIMNLYPKVEFPVSRGTPSLNNLQHWREQKLTPSLTPIGNKIVHSFKNRLMKLTDDCTGVIINGKNKYPLGIFLNLSWELFASQKKILTDECPILIQNFKLIDYIDVHLSESDNKTIYFLNGSGDFEIVKGDQFIGCGNITPLKEKPLPENNVRIEKYDLIGDEIYEELKIKGFTFGKNFKILTGVSYNSNGILAEIPVTNNWNQIIEAMIQVHLLFMEDKTDLMYLPLFFDQLEISCQKHIEYTNSLNPGNDRLTVVYDYITNNVSCGGLNLKRLKCVECPKIRNELSFKMSSFFPYTNPPLQNVMEFSDFCFGIILDNLDSAKKFRGLNLLEIVDKNSSIGEYLKEIYYDVEIKIKTVSNFSSVNKNNFNSLTTDFCIAPSGFPGKECFEFVKNGGFALVKSSSKIDVPPSWVVVAKFTNSNKQEYLFLKKVNQTDIRDFEFIDMDEESENSLMSKLNDLKSSSKTTVLISRKKRAEGVEKFKTHLQSKIDDVLLRWIFIFDSNAPPFDVKDLFYSEQLKKGLITNVYSDGYWGCYYKYNFNDKREVNFKLEENSELKTNYISFDPRESLIKLNQVNFQFQCDLYLFKKKKLLIKKMFFQVEFSGKVNNKRVMGISKLENYRKIIPEKYLIWEMPESWTFEDGATIPISYALAYYCLVILGRVKKEENVLITDALTCIGQAAVSVALSLGINVHVTVGSDKEMAAIKKLFPKLENSKIMNHNEGKYGSKWQLKNPDNLMSLLFNTLDGEKFFSILPLVAEFGNICHFGKEDLKKKTKLGTYMFLLTMSFYGLSPDVVINLPEDDKKTINQLIGRGLKDGVVKPLPRIVVTVTDVQERLENLAKSSAYVKSLLKVENKKTNYIQFDSKKSYLILGDETDLWVDIVMWMLERKVTNIIVGRRDKTKRSQLRMPIIKNNQNVFVFEHQNVEKLLNEARKLSPLSTVFYLSMNSTEVSPTLSTLDKLYRDPEGYFVAVTKTQGLLSEMCRARSKNGLPSTNFIWETETVEMTSHLESMAKLSGQSSVVYVTPPPLLSVADQRLSDLLPTSIEDFCEIGSTLSDKVEIIPLNTVCGPQRDTLQEITPFIIIPGLQKEPTKFLEPFVSNFLYPAVCVKIPDMELSIPQMVNFILPEIVKFNKINYYNIIGIHWGSHLAMELTKQLEEIGAVVGLILMEGPIQNVESLVTKSLEWDFLNIIQGKFKTTAVDLKMDNESLSKLSWRGQLNTVLTSLNLSEEKEKDFCKGAMFVYNNLKALLNHDVASIKLKGPFTVIVSGQRNFDDKDISKICRSISIRSFPITTDELFTSQEVWRIIQGSAISHAMSKNTVHECSWTALEDFISSKDNSQTYQNLNSCNVKFSFSC</sequence>
<dbReference type="Gene3D" id="3.40.366.10">
    <property type="entry name" value="Malonyl-Coenzyme A Acyl Carrier Protein, domain 2"/>
    <property type="match status" value="1"/>
</dbReference>
<evidence type="ECO:0000256" key="12">
    <source>
        <dbReference type="ARBA" id="ARBA00023268"/>
    </source>
</evidence>
<evidence type="ECO:0000313" key="16">
    <source>
        <dbReference type="EnsemblMetazoa" id="PHUM080440-PA"/>
    </source>
</evidence>
<dbReference type="InterPro" id="IPR036291">
    <property type="entry name" value="NAD(P)-bd_dom_sf"/>
</dbReference>
<reference evidence="15" key="1">
    <citation type="submission" date="2007-04" db="EMBL/GenBank/DDBJ databases">
        <title>Annotation of Pediculus humanus corporis strain USDA.</title>
        <authorList>
            <person name="Kirkness E."/>
            <person name="Hannick L."/>
            <person name="Hass B."/>
            <person name="Bruggner R."/>
            <person name="Lawson D."/>
            <person name="Bidwell S."/>
            <person name="Joardar V."/>
            <person name="Caler E."/>
            <person name="Walenz B."/>
            <person name="Inman J."/>
            <person name="Schobel S."/>
            <person name="Galinsky K."/>
            <person name="Amedeo P."/>
            <person name="Strausberg R."/>
        </authorList>
    </citation>
    <scope>NUCLEOTIDE SEQUENCE</scope>
    <source>
        <strain evidence="15">USDA</strain>
    </source>
</reference>
<dbReference type="OrthoDB" id="329835at2759"/>
<evidence type="ECO:0000256" key="1">
    <source>
        <dbReference type="ARBA" id="ARBA00012873"/>
    </source>
</evidence>
<dbReference type="SMART" id="SM00829">
    <property type="entry name" value="PKS_ER"/>
    <property type="match status" value="1"/>
</dbReference>
<keyword evidence="12" id="KW-0511">Multifunctional enzyme</keyword>
<accession>E0VC74</accession>
<dbReference type="Gene3D" id="3.90.180.10">
    <property type="entry name" value="Medium-chain alcohol dehydrogenases, catalytic domain"/>
    <property type="match status" value="1"/>
</dbReference>
<dbReference type="RefSeq" id="XP_002423718.1">
    <property type="nucleotide sequence ID" value="XM_002423673.1"/>
</dbReference>
<dbReference type="Gene3D" id="3.40.50.720">
    <property type="entry name" value="NAD(P)-binding Rossmann-like Domain"/>
    <property type="match status" value="1"/>
</dbReference>
<dbReference type="CDD" id="cd05195">
    <property type="entry name" value="enoyl_red"/>
    <property type="match status" value="1"/>
</dbReference>
<dbReference type="SMART" id="SM00827">
    <property type="entry name" value="PKS_AT"/>
    <property type="match status" value="1"/>
</dbReference>
<dbReference type="OMA" id="LRINICI"/>
<dbReference type="HOGENOM" id="CLU_000022_31_7_1"/>
<dbReference type="InterPro" id="IPR016039">
    <property type="entry name" value="Thiolase-like"/>
</dbReference>
<dbReference type="Gene3D" id="3.10.129.110">
    <property type="entry name" value="Polyketide synthase dehydratase"/>
    <property type="match status" value="1"/>
</dbReference>
<dbReference type="GeneID" id="8231386"/>
<dbReference type="InterPro" id="IPR020841">
    <property type="entry name" value="PKS_Beta-ketoAc_synthase_dom"/>
</dbReference>
<dbReference type="InterPro" id="IPR042104">
    <property type="entry name" value="PKS_dehydratase_sf"/>
</dbReference>
<dbReference type="eggNOG" id="KOG1202">
    <property type="taxonomic scope" value="Eukaryota"/>
</dbReference>
<keyword evidence="15" id="KW-0456">Lyase</keyword>
<dbReference type="Pfam" id="PF02801">
    <property type="entry name" value="Ketoacyl-synt_C"/>
    <property type="match status" value="1"/>
</dbReference>
<keyword evidence="11" id="KW-0275">Fatty acid biosynthesis</keyword>
<keyword evidence="8 15" id="KW-0560">Oxidoreductase</keyword>
<dbReference type="Pfam" id="PF16197">
    <property type="entry name" value="KAsynt_C_assoc"/>
    <property type="match status" value="1"/>
</dbReference>
<keyword evidence="15" id="KW-0808">Transferase</keyword>
<dbReference type="InterPro" id="IPR014031">
    <property type="entry name" value="Ketoacyl_synth_C"/>
</dbReference>
<evidence type="ECO:0000256" key="10">
    <source>
        <dbReference type="ARBA" id="ARBA00023098"/>
    </source>
</evidence>
<dbReference type="PROSITE" id="PS52004">
    <property type="entry name" value="KS3_2"/>
    <property type="match status" value="1"/>
</dbReference>
<evidence type="ECO:0000313" key="17">
    <source>
        <dbReference type="Proteomes" id="UP000009046"/>
    </source>
</evidence>
<evidence type="ECO:0000256" key="8">
    <source>
        <dbReference type="ARBA" id="ARBA00023002"/>
    </source>
</evidence>
<dbReference type="CDD" id="cd00833">
    <property type="entry name" value="PKS"/>
    <property type="match status" value="1"/>
</dbReference>
<dbReference type="InterPro" id="IPR049391">
    <property type="entry name" value="FAS_pseudo-KR"/>
</dbReference>
<dbReference type="InterPro" id="IPR032821">
    <property type="entry name" value="PKS_assoc"/>
</dbReference>
<dbReference type="InterPro" id="IPR014043">
    <property type="entry name" value="Acyl_transferase_dom"/>
</dbReference>
<evidence type="ECO:0000256" key="13">
    <source>
        <dbReference type="ARBA" id="ARBA00044883"/>
    </source>
</evidence>
<name>E0VC74_PEDHC</name>
<keyword evidence="7" id="KW-0521">NADP</keyword>
<dbReference type="Pfam" id="PF21149">
    <property type="entry name" value="FAS_pseudo-KR"/>
    <property type="match status" value="1"/>
</dbReference>
<keyword evidence="9" id="KW-0520">NAD</keyword>
<dbReference type="SUPFAM" id="SSF51735">
    <property type="entry name" value="NAD(P)-binding Rossmann-fold domains"/>
    <property type="match status" value="1"/>
</dbReference>
<keyword evidence="6" id="KW-0276">Fatty acid metabolism</keyword>
<dbReference type="InterPro" id="IPR029058">
    <property type="entry name" value="AB_hydrolase_fold"/>
</dbReference>
<keyword evidence="15" id="KW-0012">Acyltransferase</keyword>
<dbReference type="Proteomes" id="UP000009046">
    <property type="component" value="Unassembled WGS sequence"/>
</dbReference>
<gene>
    <name evidence="16" type="primary">8231386</name>
    <name evidence="15" type="ORF">Phum_PHUM080440</name>
</gene>
<dbReference type="UniPathway" id="UPA00094"/>
<evidence type="ECO:0000256" key="2">
    <source>
        <dbReference type="ARBA" id="ARBA00018769"/>
    </source>
</evidence>
<dbReference type="GO" id="GO:0016491">
    <property type="term" value="F:oxidoreductase activity"/>
    <property type="evidence" value="ECO:0007669"/>
    <property type="project" value="UniProtKB-KW"/>
</dbReference>
<dbReference type="EMBL" id="DS235048">
    <property type="protein sequence ID" value="EEB10980.1"/>
    <property type="molecule type" value="Genomic_DNA"/>
</dbReference>
<organism>
    <name type="scientific">Pediculus humanus subsp. corporis</name>
    <name type="common">Body louse</name>
    <dbReference type="NCBI Taxonomy" id="121224"/>
    <lineage>
        <taxon>Eukaryota</taxon>
        <taxon>Metazoa</taxon>
        <taxon>Ecdysozoa</taxon>
        <taxon>Arthropoda</taxon>
        <taxon>Hexapoda</taxon>
        <taxon>Insecta</taxon>
        <taxon>Pterygota</taxon>
        <taxon>Neoptera</taxon>
        <taxon>Paraneoptera</taxon>
        <taxon>Psocodea</taxon>
        <taxon>Troctomorpha</taxon>
        <taxon>Phthiraptera</taxon>
        <taxon>Anoplura</taxon>
        <taxon>Pediculidae</taxon>
        <taxon>Pediculus</taxon>
    </lineage>
</organism>
<dbReference type="InterPro" id="IPR050091">
    <property type="entry name" value="PKS_NRPS_Biosynth_Enz"/>
</dbReference>
<evidence type="ECO:0000256" key="9">
    <source>
        <dbReference type="ARBA" id="ARBA00023027"/>
    </source>
</evidence>
<feature type="domain" description="Ketosynthase family 3 (KS3)" evidence="14">
    <location>
        <begin position="5"/>
        <end position="411"/>
    </location>
</feature>
<comment type="catalytic activity">
    <reaction evidence="13">
        <text>acetyl-CoA + n malonyl-CoA + 2n NADPH + 2n H(+) = a long-chain fatty acid + (n+1) CoA + n CO2 + 2n NADP(+).</text>
        <dbReference type="EC" id="2.3.1.85"/>
    </reaction>
</comment>
<dbReference type="Pfam" id="PF00109">
    <property type="entry name" value="ketoacyl-synt"/>
    <property type="match status" value="1"/>
</dbReference>
<dbReference type="CTD" id="8231386"/>
<dbReference type="KEGG" id="phu:Phum_PHUM080440"/>
<dbReference type="SMART" id="SM00825">
    <property type="entry name" value="PKS_KS"/>
    <property type="match status" value="1"/>
</dbReference>
<dbReference type="SUPFAM" id="SSF52151">
    <property type="entry name" value="FabD/lysophospholipase-like"/>
    <property type="match status" value="1"/>
</dbReference>
<dbReference type="PANTHER" id="PTHR43775">
    <property type="entry name" value="FATTY ACID SYNTHASE"/>
    <property type="match status" value="1"/>
</dbReference>
<keyword evidence="4" id="KW-0444">Lipid biosynthesis</keyword>
<dbReference type="VEuPathDB" id="VectorBase:PHUM080440"/>
<keyword evidence="10" id="KW-0443">Lipid metabolism</keyword>
<evidence type="ECO:0000256" key="7">
    <source>
        <dbReference type="ARBA" id="ARBA00022857"/>
    </source>
</evidence>
<evidence type="ECO:0000256" key="11">
    <source>
        <dbReference type="ARBA" id="ARBA00023160"/>
    </source>
</evidence>
<dbReference type="InterPro" id="IPR016036">
    <property type="entry name" value="Malonyl_transacylase_ACP-bd"/>
</dbReference>
<keyword evidence="3" id="KW-0596">Phosphopantetheine</keyword>
<dbReference type="Gene3D" id="3.30.70.3290">
    <property type="match status" value="1"/>
</dbReference>
<evidence type="ECO:0000259" key="14">
    <source>
        <dbReference type="PROSITE" id="PS52004"/>
    </source>
</evidence>
<protein>
    <recommendedName>
        <fullName evidence="2">Fatty acid synthase</fullName>
        <ecNumber evidence="1">2.3.1.85</ecNumber>
    </recommendedName>
</protein>
<keyword evidence="5 15" id="KW-0378">Hydrolase</keyword>
<dbReference type="SUPFAM" id="SSF53474">
    <property type="entry name" value="alpha/beta-Hydrolases"/>
    <property type="match status" value="1"/>
</dbReference>
<dbReference type="Pfam" id="PF00698">
    <property type="entry name" value="Acyl_transf_1"/>
    <property type="match status" value="1"/>
</dbReference>
<dbReference type="SUPFAM" id="SSF53901">
    <property type="entry name" value="Thiolase-like"/>
    <property type="match status" value="1"/>
</dbReference>
<reference evidence="16" key="3">
    <citation type="submission" date="2021-02" db="UniProtKB">
        <authorList>
            <consortium name="EnsemblMetazoa"/>
        </authorList>
    </citation>
    <scope>IDENTIFICATION</scope>
    <source>
        <strain evidence="16">USDA</strain>
    </source>
</reference>
<evidence type="ECO:0000256" key="4">
    <source>
        <dbReference type="ARBA" id="ARBA00022516"/>
    </source>
</evidence>
<dbReference type="InterPro" id="IPR020843">
    <property type="entry name" value="ER"/>
</dbReference>
<evidence type="ECO:0000313" key="15">
    <source>
        <dbReference type="EMBL" id="EEB10980.1"/>
    </source>
</evidence>
<dbReference type="EnsemblMetazoa" id="PHUM080440-RA">
    <property type="protein sequence ID" value="PHUM080440-PA"/>
    <property type="gene ID" value="PHUM080440"/>
</dbReference>
<keyword evidence="17" id="KW-1185">Reference proteome</keyword>
<evidence type="ECO:0000256" key="6">
    <source>
        <dbReference type="ARBA" id="ARBA00022832"/>
    </source>
</evidence>
<evidence type="ECO:0000256" key="3">
    <source>
        <dbReference type="ARBA" id="ARBA00022450"/>
    </source>
</evidence>
<dbReference type="InterPro" id="IPR014030">
    <property type="entry name" value="Ketoacyl_synth_N"/>
</dbReference>
<dbReference type="PANTHER" id="PTHR43775:SF7">
    <property type="entry name" value="FATTY ACID SYNTHASE"/>
    <property type="match status" value="1"/>
</dbReference>
<reference evidence="15" key="2">
    <citation type="submission" date="2007-04" db="EMBL/GenBank/DDBJ databases">
        <title>The genome of the human body louse.</title>
        <authorList>
            <consortium name="The Human Body Louse Genome Consortium"/>
            <person name="Kirkness E."/>
            <person name="Walenz B."/>
            <person name="Hass B."/>
            <person name="Bruggner R."/>
            <person name="Strausberg R."/>
        </authorList>
    </citation>
    <scope>NUCLEOTIDE SEQUENCE</scope>
    <source>
        <strain evidence="15">USDA</strain>
    </source>
</reference>
<dbReference type="GO" id="GO:0006633">
    <property type="term" value="P:fatty acid biosynthetic process"/>
    <property type="evidence" value="ECO:0007669"/>
    <property type="project" value="UniProtKB-UniPathway"/>
</dbReference>
<dbReference type="EMBL" id="AAZO01000961">
    <property type="status" value="NOT_ANNOTATED_CDS"/>
    <property type="molecule type" value="Genomic_DNA"/>
</dbReference>